<organism evidence="2 3">
    <name type="scientific">Symbiodinium natans</name>
    <dbReference type="NCBI Taxonomy" id="878477"/>
    <lineage>
        <taxon>Eukaryota</taxon>
        <taxon>Sar</taxon>
        <taxon>Alveolata</taxon>
        <taxon>Dinophyceae</taxon>
        <taxon>Suessiales</taxon>
        <taxon>Symbiodiniaceae</taxon>
        <taxon>Symbiodinium</taxon>
    </lineage>
</organism>
<protein>
    <submittedName>
        <fullName evidence="2">USP protein</fullName>
    </submittedName>
</protein>
<evidence type="ECO:0000313" key="3">
    <source>
        <dbReference type="Proteomes" id="UP000604046"/>
    </source>
</evidence>
<feature type="compositionally biased region" description="Polar residues" evidence="1">
    <location>
        <begin position="487"/>
        <end position="496"/>
    </location>
</feature>
<dbReference type="InterPro" id="IPR029071">
    <property type="entry name" value="Ubiquitin-like_domsf"/>
</dbReference>
<gene>
    <name evidence="2" type="primary">USP</name>
    <name evidence="2" type="ORF">SNAT2548_LOCUS5829</name>
</gene>
<evidence type="ECO:0000256" key="1">
    <source>
        <dbReference type="SAM" id="MobiDB-lite"/>
    </source>
</evidence>
<dbReference type="Gene3D" id="2.130.10.30">
    <property type="entry name" value="Regulator of chromosome condensation 1/beta-lactamase-inhibitor protein II"/>
    <property type="match status" value="2"/>
</dbReference>
<keyword evidence="3" id="KW-1185">Reference proteome</keyword>
<dbReference type="EMBL" id="CAJNDS010000379">
    <property type="protein sequence ID" value="CAE7199272.1"/>
    <property type="molecule type" value="Genomic_DNA"/>
</dbReference>
<dbReference type="OrthoDB" id="424179at2759"/>
<dbReference type="PANTHER" id="PTHR45982">
    <property type="entry name" value="REGULATOR OF CHROMOSOME CONDENSATION"/>
    <property type="match status" value="1"/>
</dbReference>
<dbReference type="InterPro" id="IPR051553">
    <property type="entry name" value="Ran_GTPase-activating"/>
</dbReference>
<dbReference type="InterPro" id="IPR009091">
    <property type="entry name" value="RCC1/BLIP-II"/>
</dbReference>
<dbReference type="SUPFAM" id="SSF54236">
    <property type="entry name" value="Ubiquitin-like"/>
    <property type="match status" value="1"/>
</dbReference>
<feature type="region of interest" description="Disordered" evidence="1">
    <location>
        <begin position="474"/>
        <end position="516"/>
    </location>
</feature>
<proteinExistence type="predicted"/>
<dbReference type="AlphaFoldDB" id="A0A812J4U3"/>
<accession>A0A812J4U3</accession>
<sequence length="516" mass="54343">MSSIALHVALLSGEQIAISRSPHSTIGALIEVVQKEFQKPVGKLISASGDRLLESATLAQAGIRENDVVTAVVQDVAVAATSAAFAAIRANGTVVAWGCPKRGGDCSAVQDQLQNVQRLQATDHAFAAILGDGSVVSWGEPSFGGNSSAIQRELHGVCQIQATETAFAAIREDGAVVTWGDAFCGGDCSAVRDQLHSVQHIQSNPSAFAALRADGRVVTWGAFFLGGDSNHVCDELQDVLQVCGGLCGFAAIKAGGRIVFWGPMSYQGVHETGLDGITQVQFNVRHWAAATQEGHLALSLRLCDQPDLRVPSGVLSVPDCAASLAWGGLHDIIILQKDGMVQFWGEGVPEWLRKELTSVVRLRCGSNELPKCAAVRSDGSVVAWQFSDKGAIFDVSAHEHKQLQNVTDVQSTYGGAFAALRGDGTVVTWGRAISGGDSAAVQGQLRGVVAIQATWWAFAAIRSDGSVVSWGCPGHGGDSSRVRDQLGQATVDQETTPKPRAGKPKVKSVLKKPSRK</sequence>
<comment type="caution">
    <text evidence="2">The sequence shown here is derived from an EMBL/GenBank/DDBJ whole genome shotgun (WGS) entry which is preliminary data.</text>
</comment>
<name>A0A812J4U3_9DINO</name>
<dbReference type="PANTHER" id="PTHR45982:SF1">
    <property type="entry name" value="REGULATOR OF CHROMOSOME CONDENSATION"/>
    <property type="match status" value="1"/>
</dbReference>
<dbReference type="Proteomes" id="UP000604046">
    <property type="component" value="Unassembled WGS sequence"/>
</dbReference>
<feature type="compositionally biased region" description="Basic residues" evidence="1">
    <location>
        <begin position="500"/>
        <end position="516"/>
    </location>
</feature>
<reference evidence="2" key="1">
    <citation type="submission" date="2021-02" db="EMBL/GenBank/DDBJ databases">
        <authorList>
            <person name="Dougan E. K."/>
            <person name="Rhodes N."/>
            <person name="Thang M."/>
            <person name="Chan C."/>
        </authorList>
    </citation>
    <scope>NUCLEOTIDE SEQUENCE</scope>
</reference>
<evidence type="ECO:0000313" key="2">
    <source>
        <dbReference type="EMBL" id="CAE7199272.1"/>
    </source>
</evidence>
<dbReference type="SUPFAM" id="SSF50985">
    <property type="entry name" value="RCC1/BLIP-II"/>
    <property type="match status" value="2"/>
</dbReference>